<keyword evidence="3" id="KW-1185">Reference proteome</keyword>
<reference evidence="2" key="1">
    <citation type="submission" date="2020-08" db="EMBL/GenBank/DDBJ databases">
        <title>Hyunsoonleella sp. strain SJ7 genome sequencing and assembly.</title>
        <authorList>
            <person name="Kim I."/>
        </authorList>
    </citation>
    <scope>NUCLEOTIDE SEQUENCE</scope>
    <source>
        <strain evidence="2">SJ7</strain>
    </source>
</reference>
<dbReference type="PANTHER" id="PTHR47163:SF2">
    <property type="entry name" value="SI:DKEY-17M8.2"/>
    <property type="match status" value="1"/>
</dbReference>
<dbReference type="AlphaFoldDB" id="A0A923HBP0"/>
<dbReference type="InterPro" id="IPR024442">
    <property type="entry name" value="Transposase_Zn_ribbon"/>
</dbReference>
<sequence length="316" mass="36799">MCNKTKDLRDFDSLYELLDYFTTDEICEEYLAVLRWNGEPTCAYCESNKVKALNGKTRRYKCYGCKKQFSVKVGTIFHDSKISLRKWFVAVYLVTAHKKGISSHQLARDLKITQKTAWFVLQRIREVYKPDNEKFTNEVEIDESWIGGKEKNKHANKKTKASQGRSTKTKTPVLGILERNGKVYAIPVKDTRTPTLVPIMVNKVEEGSKIYTDEYRAYKFLGNFYEHSFVRHSASQYVDGVVHTNSIENFWSHLKRGIDGIYHHVSKKHLDKYINEYTFRFNNRNLSEGSKFDVAIANGVNKRLDYKTLIGEQNKE</sequence>
<dbReference type="PANTHER" id="PTHR47163">
    <property type="entry name" value="DDE_TNP_IS1595 DOMAIN-CONTAINING PROTEIN"/>
    <property type="match status" value="1"/>
</dbReference>
<dbReference type="InterPro" id="IPR053164">
    <property type="entry name" value="IS1016-like_transposase"/>
</dbReference>
<accession>A0A923HBP0</accession>
<dbReference type="NCBIfam" id="NF033547">
    <property type="entry name" value="transpos_IS1595"/>
    <property type="match status" value="1"/>
</dbReference>
<dbReference type="Proteomes" id="UP000656244">
    <property type="component" value="Unassembled WGS sequence"/>
</dbReference>
<feature type="domain" description="ISXO2-like transposase" evidence="1">
    <location>
        <begin position="134"/>
        <end position="282"/>
    </location>
</feature>
<gene>
    <name evidence="2" type="ORF">H7U19_06905</name>
</gene>
<evidence type="ECO:0000259" key="1">
    <source>
        <dbReference type="SMART" id="SM01126"/>
    </source>
</evidence>
<dbReference type="RefSeq" id="WP_186560583.1">
    <property type="nucleotide sequence ID" value="NZ_JACNMF010000002.1"/>
</dbReference>
<dbReference type="Pfam" id="PF12760">
    <property type="entry name" value="Zn_ribbon_IS1595"/>
    <property type="match status" value="1"/>
</dbReference>
<proteinExistence type="predicted"/>
<dbReference type="SMART" id="SM01126">
    <property type="entry name" value="DDE_Tnp_IS1595"/>
    <property type="match status" value="1"/>
</dbReference>
<organism evidence="2 3">
    <name type="scientific">Hyunsoonleella aquatilis</name>
    <dbReference type="NCBI Taxonomy" id="2762758"/>
    <lineage>
        <taxon>Bacteria</taxon>
        <taxon>Pseudomonadati</taxon>
        <taxon>Bacteroidota</taxon>
        <taxon>Flavobacteriia</taxon>
        <taxon>Flavobacteriales</taxon>
        <taxon>Flavobacteriaceae</taxon>
    </lineage>
</organism>
<protein>
    <submittedName>
        <fullName evidence="2">IS1595 family transposase</fullName>
    </submittedName>
</protein>
<evidence type="ECO:0000313" key="3">
    <source>
        <dbReference type="Proteomes" id="UP000656244"/>
    </source>
</evidence>
<comment type="caution">
    <text evidence="2">The sequence shown here is derived from an EMBL/GenBank/DDBJ whole genome shotgun (WGS) entry which is preliminary data.</text>
</comment>
<dbReference type="Pfam" id="PF12762">
    <property type="entry name" value="DDE_Tnp_IS1595"/>
    <property type="match status" value="1"/>
</dbReference>
<evidence type="ECO:0000313" key="2">
    <source>
        <dbReference type="EMBL" id="MBC3758126.1"/>
    </source>
</evidence>
<dbReference type="InterPro" id="IPR024445">
    <property type="entry name" value="Tnp_ISXO2-like"/>
</dbReference>
<dbReference type="EMBL" id="JACNMF010000002">
    <property type="protein sequence ID" value="MBC3758126.1"/>
    <property type="molecule type" value="Genomic_DNA"/>
</dbReference>
<name>A0A923HBP0_9FLAO</name>